<organism evidence="3 4">
    <name type="scientific">Stylophora pistillata</name>
    <name type="common">Smooth cauliflower coral</name>
    <dbReference type="NCBI Taxonomy" id="50429"/>
    <lineage>
        <taxon>Eukaryota</taxon>
        <taxon>Metazoa</taxon>
        <taxon>Cnidaria</taxon>
        <taxon>Anthozoa</taxon>
        <taxon>Hexacorallia</taxon>
        <taxon>Scleractinia</taxon>
        <taxon>Astrocoeniina</taxon>
        <taxon>Pocilloporidae</taxon>
        <taxon>Stylophora</taxon>
    </lineage>
</organism>
<dbReference type="Gene3D" id="3.40.50.300">
    <property type="entry name" value="P-loop containing nucleotide triphosphate hydrolases"/>
    <property type="match status" value="1"/>
</dbReference>
<dbReference type="InterPro" id="IPR027417">
    <property type="entry name" value="P-loop_NTPase"/>
</dbReference>
<gene>
    <name evidence="3" type="primary">TTC28</name>
    <name evidence="3" type="ORF">AWC38_SpisGene24062</name>
</gene>
<dbReference type="PANTHER" id="PTHR10098:SF108">
    <property type="entry name" value="TETRATRICOPEPTIDE REPEAT PROTEIN 28"/>
    <property type="match status" value="1"/>
</dbReference>
<feature type="domain" description="CHAT" evidence="2">
    <location>
        <begin position="1050"/>
        <end position="1169"/>
    </location>
</feature>
<feature type="domain" description="CHAT" evidence="2">
    <location>
        <begin position="698"/>
        <end position="945"/>
    </location>
</feature>
<feature type="repeat" description="TPR" evidence="1">
    <location>
        <begin position="207"/>
        <end position="240"/>
    </location>
</feature>
<dbReference type="EMBL" id="LSMT01001635">
    <property type="protein sequence ID" value="PFX12039.1"/>
    <property type="molecule type" value="Genomic_DNA"/>
</dbReference>
<dbReference type="OrthoDB" id="10040854at2759"/>
<feature type="repeat" description="TPR" evidence="1">
    <location>
        <begin position="327"/>
        <end position="360"/>
    </location>
</feature>
<dbReference type="Pfam" id="PF12770">
    <property type="entry name" value="CHAT"/>
    <property type="match status" value="2"/>
</dbReference>
<reference evidence="4" key="1">
    <citation type="journal article" date="2017" name="bioRxiv">
        <title>Comparative analysis of the genomes of Stylophora pistillata and Acropora digitifera provides evidence for extensive differences between species of corals.</title>
        <authorList>
            <person name="Voolstra C.R."/>
            <person name="Li Y."/>
            <person name="Liew Y.J."/>
            <person name="Baumgarten S."/>
            <person name="Zoccola D."/>
            <person name="Flot J.-F."/>
            <person name="Tambutte S."/>
            <person name="Allemand D."/>
            <person name="Aranda M."/>
        </authorList>
    </citation>
    <scope>NUCLEOTIDE SEQUENCE [LARGE SCALE GENOMIC DNA]</scope>
</reference>
<dbReference type="SMART" id="SM00028">
    <property type="entry name" value="TPR"/>
    <property type="match status" value="13"/>
</dbReference>
<dbReference type="Pfam" id="PF13424">
    <property type="entry name" value="TPR_12"/>
    <property type="match status" value="5"/>
</dbReference>
<evidence type="ECO:0000313" key="3">
    <source>
        <dbReference type="EMBL" id="PFX12039.1"/>
    </source>
</evidence>
<protein>
    <submittedName>
        <fullName evidence="3">Tetratricopeptide repeat protein 28</fullName>
    </submittedName>
</protein>
<evidence type="ECO:0000259" key="2">
    <source>
        <dbReference type="Pfam" id="PF12770"/>
    </source>
</evidence>
<evidence type="ECO:0000256" key="1">
    <source>
        <dbReference type="PROSITE-ProRule" id="PRU00339"/>
    </source>
</evidence>
<feature type="repeat" description="TPR" evidence="1">
    <location>
        <begin position="367"/>
        <end position="400"/>
    </location>
</feature>
<feature type="repeat" description="TPR" evidence="1">
    <location>
        <begin position="47"/>
        <end position="80"/>
    </location>
</feature>
<keyword evidence="1" id="KW-0802">TPR repeat</keyword>
<proteinExistence type="predicted"/>
<dbReference type="STRING" id="50429.A0A2B4R5E3"/>
<evidence type="ECO:0000313" key="4">
    <source>
        <dbReference type="Proteomes" id="UP000225706"/>
    </source>
</evidence>
<sequence length="1175" mass="132528">MEKFRLTYTVADFLFNRHLYHKAIDVFKEAQVLMRRRKVENCSHLEIALHYKLAVSYSSINEFKEALESYQQLLKVSKEVRDKDWEVKAYRGIIDLHCSMGQHAPSIFFLRKQLQIAKENGEKQMEIEAYTAMGYSYYNLGKPNKLIECLNDALKICREIKDKQMEGEILRKLGSAHMSLARYPEAIRCLEESLEISNRFGKYKAEGESYQCLAMIYQDMGDYDKALECNFKSLELMAEHGNEKNVGVCYNNIGTTYCTISRNYEALDYLRKSLEIMKSCGIKTTLGKAHHSLGLCYTSLGRHAEALEHQLQAVKILEETGGMFEIGRASSLLGNLYKAVGQREEAVNSFEKAIKCSQTTGDRKIEANAYRGLGDEYVCLANYCEGEKCFQRALKIAKEIGDKNMEASSYSGLGFCYTCCGRLKESLDNFNLAIPIMQQMRTENELATTLINAASAYQALRKPKKAKELRQKALKITRKIGDKEGEREALHFLGISYRNNGEVKKAHDCFSESITCAEKNRELLQDELKLSLDNQTFLSYECLCSLRISQGNFSEALCTAERGRARALGDLLSEKYGIQRKNSQEFYLNNIRDLSMKNQSTILFLAKPVGERKLYSWVLEDAEIQFRSWEFQMAEIPIDLLTSFQRGQSVSECEDRSLSAYYGLKLSPEKVKSKRRQRLFEEDEEKGEKKEDSIVKQWYKNIFAPVADLIQRRQIIIIPEGELFMVPFCALCDNNDKFLSETFQIRLSPSLTALRIIQDSPKDYHSVTGALIVGNPTVPPQTMLPPLPGARREAMEIAELLGVSATVGDEATKTQVLQRIQEVNLIHIAAHGDAERGEIALASKCPSRRKLRKDDFMLTMEDVAKVGTRAKLVVLSCCHSGKGQVMQSEGVVGISRAFLAAGARSVLVSLWAVDDRATKDFMICFYGHLKNDKLSASKALHQTMKGRAANVLIICPLKSIIQDQIAEAGSMGIPAASTEDVSEDELRAAKFQLIFGSAVTVMEKRFLDIMKDNCSSLDRKLAAVVVDESHTVEMWTGKRGEIALASNCPSRPTLRKDDFMLTMEDVAKVGTRAKLVVLSCCYSAKGQIMKSEGVVGISRAFLAAGARSVLVSLWAVDDRATKEFMIRFYGHLKRDKLSASEALHQTIKWMRESKRYKVKDWAAFVLIGDNVTLDL</sequence>
<dbReference type="PROSITE" id="PS50005">
    <property type="entry name" value="TPR"/>
    <property type="match status" value="5"/>
</dbReference>
<comment type="caution">
    <text evidence="3">The sequence shown here is derived from an EMBL/GenBank/DDBJ whole genome shotgun (WGS) entry which is preliminary data.</text>
</comment>
<dbReference type="SUPFAM" id="SSF48452">
    <property type="entry name" value="TPR-like"/>
    <property type="match status" value="3"/>
</dbReference>
<name>A0A2B4R5E3_STYPI</name>
<accession>A0A2B4R5E3</accession>
<dbReference type="Gene3D" id="1.25.40.10">
    <property type="entry name" value="Tetratricopeptide repeat domain"/>
    <property type="match status" value="3"/>
</dbReference>
<dbReference type="AlphaFoldDB" id="A0A2B4R5E3"/>
<dbReference type="InterPro" id="IPR024983">
    <property type="entry name" value="CHAT_dom"/>
</dbReference>
<dbReference type="Proteomes" id="UP000225706">
    <property type="component" value="Unassembled WGS sequence"/>
</dbReference>
<keyword evidence="4" id="KW-1185">Reference proteome</keyword>
<dbReference type="PANTHER" id="PTHR10098">
    <property type="entry name" value="RAPSYN-RELATED"/>
    <property type="match status" value="1"/>
</dbReference>
<feature type="repeat" description="TPR" evidence="1">
    <location>
        <begin position="167"/>
        <end position="200"/>
    </location>
</feature>
<dbReference type="Pfam" id="PF13176">
    <property type="entry name" value="TPR_7"/>
    <property type="match status" value="1"/>
</dbReference>
<dbReference type="InterPro" id="IPR019734">
    <property type="entry name" value="TPR_rpt"/>
</dbReference>
<dbReference type="InterPro" id="IPR011990">
    <property type="entry name" value="TPR-like_helical_dom_sf"/>
</dbReference>